<dbReference type="InterPro" id="IPR011059">
    <property type="entry name" value="Metal-dep_hydrolase_composite"/>
</dbReference>
<evidence type="ECO:0000259" key="1">
    <source>
        <dbReference type="Pfam" id="PF07969"/>
    </source>
</evidence>
<accession>A0ABT4ACD2</accession>
<reference evidence="2 3" key="1">
    <citation type="submission" date="2022-11" db="EMBL/GenBank/DDBJ databases">
        <title>Minimal conservation of predation-associated metabolite biosynthetic gene clusters underscores biosynthetic potential of Myxococcota including descriptions for ten novel species: Archangium lansinium sp. nov., Myxococcus landrumus sp. nov., Nannocystis bai.</title>
        <authorList>
            <person name="Ahearne A."/>
            <person name="Stevens C."/>
            <person name="Phillips K."/>
        </authorList>
    </citation>
    <scope>NUCLEOTIDE SEQUENCE [LARGE SCALE GENOMIC DNA]</scope>
    <source>
        <strain evidence="2 3">MIWBW</strain>
    </source>
</reference>
<evidence type="ECO:0000313" key="3">
    <source>
        <dbReference type="Proteomes" id="UP001207654"/>
    </source>
</evidence>
<dbReference type="RefSeq" id="WP_267538015.1">
    <property type="nucleotide sequence ID" value="NZ_JAPNKA010000001.1"/>
</dbReference>
<dbReference type="InterPro" id="IPR032466">
    <property type="entry name" value="Metal_Hydrolase"/>
</dbReference>
<dbReference type="Gene3D" id="3.10.310.70">
    <property type="match status" value="1"/>
</dbReference>
<dbReference type="Gene3D" id="2.30.40.10">
    <property type="entry name" value="Urease, subunit C, domain 1"/>
    <property type="match status" value="1"/>
</dbReference>
<feature type="domain" description="Amidohydrolase 3" evidence="1">
    <location>
        <begin position="99"/>
        <end position="588"/>
    </location>
</feature>
<dbReference type="Gene3D" id="3.20.20.140">
    <property type="entry name" value="Metal-dependent hydrolases"/>
    <property type="match status" value="1"/>
</dbReference>
<dbReference type="PANTHER" id="PTHR22642">
    <property type="entry name" value="IMIDAZOLONEPROPIONASE"/>
    <property type="match status" value="1"/>
</dbReference>
<gene>
    <name evidence="2" type="ORF">OV287_32980</name>
</gene>
<dbReference type="InterPro" id="IPR033932">
    <property type="entry name" value="YtcJ-like"/>
</dbReference>
<proteinExistence type="predicted"/>
<protein>
    <submittedName>
        <fullName evidence="2">Amidohydrolase</fullName>
    </submittedName>
</protein>
<dbReference type="EMBL" id="JAPNKA010000001">
    <property type="protein sequence ID" value="MCY1079285.1"/>
    <property type="molecule type" value="Genomic_DNA"/>
</dbReference>
<dbReference type="Proteomes" id="UP001207654">
    <property type="component" value="Unassembled WGS sequence"/>
</dbReference>
<organism evidence="2 3">
    <name type="scientific">Archangium lansingense</name>
    <dbReference type="NCBI Taxonomy" id="2995310"/>
    <lineage>
        <taxon>Bacteria</taxon>
        <taxon>Pseudomonadati</taxon>
        <taxon>Myxococcota</taxon>
        <taxon>Myxococcia</taxon>
        <taxon>Myxococcales</taxon>
        <taxon>Cystobacterineae</taxon>
        <taxon>Archangiaceae</taxon>
        <taxon>Archangium</taxon>
    </lineage>
</organism>
<dbReference type="PANTHER" id="PTHR22642:SF21">
    <property type="entry name" value="PERIPLASMIC PROTEIN"/>
    <property type="match status" value="1"/>
</dbReference>
<dbReference type="CDD" id="cd01300">
    <property type="entry name" value="YtcJ_like"/>
    <property type="match status" value="1"/>
</dbReference>
<name>A0ABT4ACD2_9BACT</name>
<sequence length="620" mass="67803">MNLSNRYARSMLGEHANFLTRIPHRLCALALVAGLVGACHHSPSTARNEPVADLILHNGKVVTLDAENRIVSAVAIRDGNILAVGDDADIQRYRASATRVVDLSGRTVIPGLNDSHTHVIRGGLNYNLELRWDGVPSLAEALDRVRRQAERTPAGQWVRVVGGWSEFQFAERRLPTIAELNEAAPDTPVFVLYLYGKALLNKEALRVLGITKDTPNPSGGLIERDARGEPTGLLLAKPDALILYSTLGRLPKLSPEDQVNSTRQFMRELNRLGVTSTIDAGGGGQNFPGDYAVGTELARRGELTLRIAYYLFAQKRGQELEDYQQWTTMTAPGKNGDLLRPNGYQVGGAGENVLWEAADFENFLEPRPELQEGMEPKLEEILSLFAEKGWPFRIHATYDESISRILDVVERVKTDKGQQGLRFIIDHAETISERNLERVARLGGGIAVQDRMAFQGEHFITRYGQEAASRAPPVKRMLELGIPVGLGTDATRVSSYNLWLSLYWLVSGKTLGGATLNQPDARLDRVTALRLATVGSAWFSGEEKLKGTLEPGRYADLAVLSADYLSVPEEDIKSLESVLTVVGGQVVFAAGDFASLGPAPTPVEPAWSPVALFGESVPSR</sequence>
<keyword evidence="3" id="KW-1185">Reference proteome</keyword>
<dbReference type="SUPFAM" id="SSF51338">
    <property type="entry name" value="Composite domain of metallo-dependent hydrolases"/>
    <property type="match status" value="1"/>
</dbReference>
<evidence type="ECO:0000313" key="2">
    <source>
        <dbReference type="EMBL" id="MCY1079285.1"/>
    </source>
</evidence>
<dbReference type="InterPro" id="IPR013108">
    <property type="entry name" value="Amidohydro_3"/>
</dbReference>
<dbReference type="Pfam" id="PF07969">
    <property type="entry name" value="Amidohydro_3"/>
    <property type="match status" value="1"/>
</dbReference>
<dbReference type="SUPFAM" id="SSF51556">
    <property type="entry name" value="Metallo-dependent hydrolases"/>
    <property type="match status" value="1"/>
</dbReference>
<comment type="caution">
    <text evidence="2">The sequence shown here is derived from an EMBL/GenBank/DDBJ whole genome shotgun (WGS) entry which is preliminary data.</text>
</comment>